<dbReference type="EMBL" id="QGNW01001610">
    <property type="protein sequence ID" value="RVW35245.1"/>
    <property type="molecule type" value="Genomic_DNA"/>
</dbReference>
<reference evidence="2 3" key="1">
    <citation type="journal article" date="2018" name="PLoS Genet.">
        <title>Population sequencing reveals clonal diversity and ancestral inbreeding in the grapevine cultivar Chardonnay.</title>
        <authorList>
            <person name="Roach M.J."/>
            <person name="Johnson D.L."/>
            <person name="Bohlmann J."/>
            <person name="van Vuuren H.J."/>
            <person name="Jones S.J."/>
            <person name="Pretorius I.S."/>
            <person name="Schmidt S.A."/>
            <person name="Borneman A.R."/>
        </authorList>
    </citation>
    <scope>NUCLEOTIDE SEQUENCE [LARGE SCALE GENOMIC DNA]</scope>
    <source>
        <strain evidence="3">cv. Chardonnay</strain>
        <tissue evidence="2">Leaf</tissue>
    </source>
</reference>
<dbReference type="Gene3D" id="3.90.1320.10">
    <property type="entry name" value="Outer-capsid protein sigma 3, large lobe"/>
    <property type="match status" value="1"/>
</dbReference>
<dbReference type="AlphaFoldDB" id="A0A438DID6"/>
<dbReference type="InterPro" id="IPR025521">
    <property type="entry name" value="Neprosin_propep"/>
</dbReference>
<dbReference type="InterPro" id="IPR053168">
    <property type="entry name" value="Glutamic_endopeptidase"/>
</dbReference>
<gene>
    <name evidence="2" type="ORF">CK203_085849</name>
</gene>
<dbReference type="PROSITE" id="PS52045">
    <property type="entry name" value="NEPROSIN_PEP_CD"/>
    <property type="match status" value="1"/>
</dbReference>
<dbReference type="PANTHER" id="PTHR31589:SF235">
    <property type="entry name" value="PROTEIN, PUTATIVE (DUF239)-RELATED"/>
    <property type="match status" value="1"/>
</dbReference>
<organism evidence="2 3">
    <name type="scientific">Vitis vinifera</name>
    <name type="common">Grape</name>
    <dbReference type="NCBI Taxonomy" id="29760"/>
    <lineage>
        <taxon>Eukaryota</taxon>
        <taxon>Viridiplantae</taxon>
        <taxon>Streptophyta</taxon>
        <taxon>Embryophyta</taxon>
        <taxon>Tracheophyta</taxon>
        <taxon>Spermatophyta</taxon>
        <taxon>Magnoliopsida</taxon>
        <taxon>eudicotyledons</taxon>
        <taxon>Gunneridae</taxon>
        <taxon>Pentapetalae</taxon>
        <taxon>rosids</taxon>
        <taxon>Vitales</taxon>
        <taxon>Vitaceae</taxon>
        <taxon>Viteae</taxon>
        <taxon>Vitis</taxon>
    </lineage>
</organism>
<dbReference type="Pfam" id="PF03080">
    <property type="entry name" value="Neprosin"/>
    <property type="match status" value="1"/>
</dbReference>
<protein>
    <recommendedName>
        <fullName evidence="1">Neprosin PEP catalytic domain-containing protein</fullName>
    </recommendedName>
</protein>
<feature type="domain" description="Neprosin PEP catalytic" evidence="1">
    <location>
        <begin position="120"/>
        <end position="373"/>
    </location>
</feature>
<comment type="caution">
    <text evidence="2">The sequence shown here is derived from an EMBL/GenBank/DDBJ whole genome shotgun (WGS) entry which is preliminary data.</text>
</comment>
<dbReference type="Proteomes" id="UP000288805">
    <property type="component" value="Unassembled WGS sequence"/>
</dbReference>
<evidence type="ECO:0000313" key="2">
    <source>
        <dbReference type="EMBL" id="RVW35245.1"/>
    </source>
</evidence>
<evidence type="ECO:0000259" key="1">
    <source>
        <dbReference type="PROSITE" id="PS52045"/>
    </source>
</evidence>
<dbReference type="Pfam" id="PF14365">
    <property type="entry name" value="Neprosin_AP"/>
    <property type="match status" value="1"/>
</dbReference>
<accession>A0A438DID6</accession>
<evidence type="ECO:0000313" key="3">
    <source>
        <dbReference type="Proteomes" id="UP000288805"/>
    </source>
</evidence>
<name>A0A438DID6_VITVI</name>
<proteinExistence type="predicted"/>
<dbReference type="InterPro" id="IPR004314">
    <property type="entry name" value="Neprosin"/>
</dbReference>
<sequence>MSKWEGEEERDLEKQLKILNKAPVMSYQIEGHDIVDCINISKQPAFDHPLLKNYKLQMKPSSLPKEVTKIGDSMPSMTKRHKSITCPRGAIPIRRTSKRDLIAAKALLYQYRRNTFPSTSKSPGYHFAIAKTVQDSSQQYHGAKADINTRSVKVLDSQFSEAFISIQNQFNGIHYGWAVNPQLYGDNLTRTFSSWTADAFERTGCFNSLCPGFVQISQKHYMGEALKISKYGASPQYVLDRLIFKDPKTGNWWIVGNLRSKQKSFIEYWPKSIFTTMADFASEIQFGGDVYSPISEPAPPMGSGDFNDNFKRTCYISRIRLVDSSNALFEPENISIQAFTDKPSCYQVSLKDMLCCLGDLEAQLVMLNEVKVLLGHE</sequence>
<dbReference type="PANTHER" id="PTHR31589">
    <property type="entry name" value="PROTEIN, PUTATIVE (DUF239)-RELATED-RELATED"/>
    <property type="match status" value="1"/>
</dbReference>